<dbReference type="PANTHER" id="PTHR43133:SF8">
    <property type="entry name" value="RNA POLYMERASE SIGMA FACTOR HI_1459-RELATED"/>
    <property type="match status" value="1"/>
</dbReference>
<dbReference type="GO" id="GO:0016987">
    <property type="term" value="F:sigma factor activity"/>
    <property type="evidence" value="ECO:0007669"/>
    <property type="project" value="UniProtKB-KW"/>
</dbReference>
<dbReference type="AlphaFoldDB" id="A0A1M5Z7K2"/>
<evidence type="ECO:0000256" key="3">
    <source>
        <dbReference type="ARBA" id="ARBA00023082"/>
    </source>
</evidence>
<protein>
    <submittedName>
        <fullName evidence="7">RNA polymerase sigma factor</fullName>
    </submittedName>
</protein>
<proteinExistence type="inferred from homology"/>
<keyword evidence="4" id="KW-0238">DNA-binding</keyword>
<accession>A0A1M5Z7K2</accession>
<dbReference type="Gene3D" id="1.10.1740.10">
    <property type="match status" value="1"/>
</dbReference>
<dbReference type="InterPro" id="IPR013324">
    <property type="entry name" value="RNA_pol_sigma_r3/r4-like"/>
</dbReference>
<evidence type="ECO:0000256" key="4">
    <source>
        <dbReference type="ARBA" id="ARBA00023125"/>
    </source>
</evidence>
<dbReference type="InterPro" id="IPR039425">
    <property type="entry name" value="RNA_pol_sigma-70-like"/>
</dbReference>
<dbReference type="Proteomes" id="UP000184608">
    <property type="component" value="Unassembled WGS sequence"/>
</dbReference>
<comment type="similarity">
    <text evidence="1">Belongs to the sigma-70 factor family. ECF subfamily.</text>
</comment>
<dbReference type="EMBL" id="FQXZ01000023">
    <property type="protein sequence ID" value="SHI19863.1"/>
    <property type="molecule type" value="Genomic_DNA"/>
</dbReference>
<evidence type="ECO:0000313" key="7">
    <source>
        <dbReference type="EMBL" id="SHI19863.1"/>
    </source>
</evidence>
<dbReference type="PANTHER" id="PTHR43133">
    <property type="entry name" value="RNA POLYMERASE ECF-TYPE SIGMA FACTO"/>
    <property type="match status" value="1"/>
</dbReference>
<evidence type="ECO:0000256" key="2">
    <source>
        <dbReference type="ARBA" id="ARBA00023015"/>
    </source>
</evidence>
<dbReference type="Pfam" id="PF08281">
    <property type="entry name" value="Sigma70_r4_2"/>
    <property type="match status" value="1"/>
</dbReference>
<dbReference type="GO" id="GO:0006352">
    <property type="term" value="P:DNA-templated transcription initiation"/>
    <property type="evidence" value="ECO:0007669"/>
    <property type="project" value="InterPro"/>
</dbReference>
<evidence type="ECO:0000256" key="1">
    <source>
        <dbReference type="ARBA" id="ARBA00010641"/>
    </source>
</evidence>
<dbReference type="SUPFAM" id="SSF88659">
    <property type="entry name" value="Sigma3 and sigma4 domains of RNA polymerase sigma factors"/>
    <property type="match status" value="1"/>
</dbReference>
<dbReference type="InterPro" id="IPR014284">
    <property type="entry name" value="RNA_pol_sigma-70_dom"/>
</dbReference>
<reference evidence="7 8" key="1">
    <citation type="submission" date="2016-11" db="EMBL/GenBank/DDBJ databases">
        <authorList>
            <person name="Jaros S."/>
            <person name="Januszkiewicz K."/>
            <person name="Wedrychowicz H."/>
        </authorList>
    </citation>
    <scope>NUCLEOTIDE SEQUENCE [LARGE SCALE GENOMIC DNA]</scope>
    <source>
        <strain evidence="7 8">CECT 7868</strain>
    </source>
</reference>
<keyword evidence="5" id="KW-0804">Transcription</keyword>
<name>A0A1M5Z7K2_9VIBR</name>
<dbReference type="SUPFAM" id="SSF88946">
    <property type="entry name" value="Sigma2 domain of RNA polymerase sigma factors"/>
    <property type="match status" value="1"/>
</dbReference>
<keyword evidence="3" id="KW-0731">Sigma factor</keyword>
<evidence type="ECO:0000259" key="6">
    <source>
        <dbReference type="Pfam" id="PF08281"/>
    </source>
</evidence>
<keyword evidence="2" id="KW-0805">Transcription regulation</keyword>
<gene>
    <name evidence="7" type="ORF">VA7868_02358</name>
</gene>
<dbReference type="CDD" id="cd06171">
    <property type="entry name" value="Sigma70_r4"/>
    <property type="match status" value="1"/>
</dbReference>
<keyword evidence="8" id="KW-1185">Reference proteome</keyword>
<dbReference type="OrthoDB" id="6852082at2"/>
<dbReference type="STRING" id="1216006.VA7868_02358"/>
<evidence type="ECO:0000256" key="5">
    <source>
        <dbReference type="ARBA" id="ARBA00023163"/>
    </source>
</evidence>
<dbReference type="Gene3D" id="1.10.10.10">
    <property type="entry name" value="Winged helix-like DNA-binding domain superfamily/Winged helix DNA-binding domain"/>
    <property type="match status" value="1"/>
</dbReference>
<sequence>MASLYMHEFTLFYGSRLFPQQQGEKTVLLLIHKKKEKTSDSFWPLWSEYQSRLRHCCLRWLNGNYAQVEDALSQAREKSYRYFTETKEPIRNPYSWLCKLTYTICIDIRRDQKKQLQLCDIATACPNQFFFSSTATESLEEGIQRDKLLEQLDQAIHCLSPELQKVIHHRFIEEMDYPEIAEQMQISQANVRKRVQLARARLRHLVPC</sequence>
<dbReference type="InterPro" id="IPR013325">
    <property type="entry name" value="RNA_pol_sigma_r2"/>
</dbReference>
<organism evidence="7 8">
    <name type="scientific">Vibrio aerogenes CECT 7868</name>
    <dbReference type="NCBI Taxonomy" id="1216006"/>
    <lineage>
        <taxon>Bacteria</taxon>
        <taxon>Pseudomonadati</taxon>
        <taxon>Pseudomonadota</taxon>
        <taxon>Gammaproteobacteria</taxon>
        <taxon>Vibrionales</taxon>
        <taxon>Vibrionaceae</taxon>
        <taxon>Vibrio</taxon>
    </lineage>
</organism>
<dbReference type="InterPro" id="IPR013249">
    <property type="entry name" value="RNA_pol_sigma70_r4_t2"/>
</dbReference>
<evidence type="ECO:0000313" key="8">
    <source>
        <dbReference type="Proteomes" id="UP000184608"/>
    </source>
</evidence>
<dbReference type="NCBIfam" id="TIGR02937">
    <property type="entry name" value="sigma70-ECF"/>
    <property type="match status" value="1"/>
</dbReference>
<dbReference type="GO" id="GO:0003677">
    <property type="term" value="F:DNA binding"/>
    <property type="evidence" value="ECO:0007669"/>
    <property type="project" value="UniProtKB-KW"/>
</dbReference>
<feature type="domain" description="RNA polymerase sigma factor 70 region 4 type 2" evidence="6">
    <location>
        <begin position="150"/>
        <end position="202"/>
    </location>
</feature>
<dbReference type="InterPro" id="IPR036388">
    <property type="entry name" value="WH-like_DNA-bd_sf"/>
</dbReference>